<keyword evidence="3" id="KW-1185">Reference proteome</keyword>
<name>A0A8J3FH23_9ACTN</name>
<accession>A0A8J3FH23</accession>
<dbReference type="EMBL" id="BMQC01000005">
    <property type="protein sequence ID" value="GGK27131.1"/>
    <property type="molecule type" value="Genomic_DNA"/>
</dbReference>
<evidence type="ECO:0000259" key="1">
    <source>
        <dbReference type="Pfam" id="PF21806"/>
    </source>
</evidence>
<organism evidence="2 3">
    <name type="scientific">Pilimelia terevasa</name>
    <dbReference type="NCBI Taxonomy" id="53372"/>
    <lineage>
        <taxon>Bacteria</taxon>
        <taxon>Bacillati</taxon>
        <taxon>Actinomycetota</taxon>
        <taxon>Actinomycetes</taxon>
        <taxon>Micromonosporales</taxon>
        <taxon>Micromonosporaceae</taxon>
        <taxon>Pilimelia</taxon>
    </lineage>
</organism>
<comment type="caution">
    <text evidence="2">The sequence shown here is derived from an EMBL/GenBank/DDBJ whole genome shotgun (WGS) entry which is preliminary data.</text>
</comment>
<sequence length="172" mass="20011">MHEVSREEFFDHCGRITRSWVHLEQQHYYGVPSDVEPFQRWQRGEPDDLSYMNEWCEFTARLAADGRTLRRLRLISPPVLDYHRWVASVAFRIVEAGESLRWCDRRDVPEILVPVTDYYVLDEKLALFLHFSAAGEITRRLMTDDPAVVSGCLAAFENCWGAGTDHGDHQLD</sequence>
<dbReference type="Proteomes" id="UP000662200">
    <property type="component" value="Unassembled WGS sequence"/>
</dbReference>
<evidence type="ECO:0000313" key="2">
    <source>
        <dbReference type="EMBL" id="GGK27131.1"/>
    </source>
</evidence>
<evidence type="ECO:0000313" key="3">
    <source>
        <dbReference type="Proteomes" id="UP000662200"/>
    </source>
</evidence>
<dbReference type="AlphaFoldDB" id="A0A8J3FH23"/>
<dbReference type="InterPro" id="IPR049244">
    <property type="entry name" value="DUF6879"/>
</dbReference>
<dbReference type="Pfam" id="PF21806">
    <property type="entry name" value="DUF6879"/>
    <property type="match status" value="1"/>
</dbReference>
<protein>
    <recommendedName>
        <fullName evidence="1">DUF6879 domain-containing protein</fullName>
    </recommendedName>
</protein>
<reference evidence="2" key="1">
    <citation type="journal article" date="2014" name="Int. J. Syst. Evol. Microbiol.">
        <title>Complete genome sequence of Corynebacterium casei LMG S-19264T (=DSM 44701T), isolated from a smear-ripened cheese.</title>
        <authorList>
            <consortium name="US DOE Joint Genome Institute (JGI-PGF)"/>
            <person name="Walter F."/>
            <person name="Albersmeier A."/>
            <person name="Kalinowski J."/>
            <person name="Ruckert C."/>
        </authorList>
    </citation>
    <scope>NUCLEOTIDE SEQUENCE</scope>
    <source>
        <strain evidence="2">JCM 3091</strain>
    </source>
</reference>
<gene>
    <name evidence="2" type="ORF">GCM10010124_19710</name>
</gene>
<proteinExistence type="predicted"/>
<feature type="domain" description="DUF6879" evidence="1">
    <location>
        <begin position="8"/>
        <end position="168"/>
    </location>
</feature>
<dbReference type="RefSeq" id="WP_373290245.1">
    <property type="nucleotide sequence ID" value="NZ_BMQC01000005.1"/>
</dbReference>
<reference evidence="2" key="2">
    <citation type="submission" date="2020-09" db="EMBL/GenBank/DDBJ databases">
        <authorList>
            <person name="Sun Q."/>
            <person name="Ohkuma M."/>
        </authorList>
    </citation>
    <scope>NUCLEOTIDE SEQUENCE</scope>
    <source>
        <strain evidence="2">JCM 3091</strain>
    </source>
</reference>